<proteinExistence type="predicted"/>
<gene>
    <name evidence="3" type="ORF">SAMN05216402_1509</name>
</gene>
<feature type="compositionally biased region" description="Polar residues" evidence="1">
    <location>
        <begin position="87"/>
        <end position="112"/>
    </location>
</feature>
<reference evidence="3 4" key="1">
    <citation type="submission" date="2016-10" db="EMBL/GenBank/DDBJ databases">
        <authorList>
            <person name="Varghese N."/>
            <person name="Submissions S."/>
        </authorList>
    </citation>
    <scope>NUCLEOTIDE SEQUENCE [LARGE SCALE GENOMIC DNA]</scope>
    <source>
        <strain evidence="3 4">Nl1</strain>
    </source>
</reference>
<dbReference type="RefSeq" id="WP_074631773.1">
    <property type="nucleotide sequence ID" value="NZ_FNKY01000001.1"/>
</dbReference>
<dbReference type="EMBL" id="FNKY01000001">
    <property type="protein sequence ID" value="SDQ60387.1"/>
    <property type="molecule type" value="Genomic_DNA"/>
</dbReference>
<evidence type="ECO:0000256" key="1">
    <source>
        <dbReference type="SAM" id="MobiDB-lite"/>
    </source>
</evidence>
<comment type="caution">
    <text evidence="3">The sequence shown here is derived from an EMBL/GenBank/DDBJ whole genome shotgun (WGS) entry which is preliminary data.</text>
</comment>
<feature type="chain" id="PRO_5046720664" description="Short chain amide porin" evidence="2">
    <location>
        <begin position="21"/>
        <end position="545"/>
    </location>
</feature>
<protein>
    <recommendedName>
        <fullName evidence="5">Short chain amide porin</fullName>
    </recommendedName>
</protein>
<name>A0ABY0TC40_9PROT</name>
<accession>A0ABY0TC40</accession>
<evidence type="ECO:0000313" key="4">
    <source>
        <dbReference type="Proteomes" id="UP000183471"/>
    </source>
</evidence>
<evidence type="ECO:0000313" key="3">
    <source>
        <dbReference type="EMBL" id="SDQ60387.1"/>
    </source>
</evidence>
<feature type="signal peptide" evidence="2">
    <location>
        <begin position="1"/>
        <end position="20"/>
    </location>
</feature>
<feature type="compositionally biased region" description="Low complexity" evidence="1">
    <location>
        <begin position="75"/>
        <end position="86"/>
    </location>
</feature>
<organism evidence="3 4">
    <name type="scientific">Nitrosospira multiformis</name>
    <dbReference type="NCBI Taxonomy" id="1231"/>
    <lineage>
        <taxon>Bacteria</taxon>
        <taxon>Pseudomonadati</taxon>
        <taxon>Pseudomonadota</taxon>
        <taxon>Betaproteobacteria</taxon>
        <taxon>Nitrosomonadales</taxon>
        <taxon>Nitrosomonadaceae</taxon>
        <taxon>Nitrosospira</taxon>
    </lineage>
</organism>
<evidence type="ECO:0000256" key="2">
    <source>
        <dbReference type="SAM" id="SignalP"/>
    </source>
</evidence>
<keyword evidence="4" id="KW-1185">Reference proteome</keyword>
<keyword evidence="2" id="KW-0732">Signal</keyword>
<evidence type="ECO:0008006" key="5">
    <source>
        <dbReference type="Google" id="ProtNLM"/>
    </source>
</evidence>
<sequence>MKLNLSLVLFLLFMALSSHNANSKEPANSAGGSLQEVAIDLYVDTQTKQIYSEPGAGRVRMGSFQKIADTPAQQTSPAASSGTPTTDNGTSLKQSQESKQAAVSIPGNQKTGESPRGFGYANWKERDPFKFNLNEDGSQYIKFGLLNQTWLRYEQNNPGSLVLDKPVDDTTDIGLRRTRLVLQGQLTDRVYFYTQYGMNNFNFLSQMNGNRHIAAYFHDAFGELRLTEGHQAILGGGLTIANGLSRFSNPSAATSMTMDLPIFAQATVDQTDLFSRKLSLYLRGQVGKFNYRVIASDPFSISTTGQPLAPLSPDNATFANNHTKQYQGFFVWNFWDTEPMTNTFMQGTYLGKKSVLNLEAGFITQKNATSTGTADNLRLHDINFWSVAAYLDAPVDRIKETAISAYLGYFNLDYGPGYIRNNGAMNPASDTSPMGGSFNGPGNAFPMFGTGDVWYGQLGYLMGKDLLGSNNGQLMPYVSLMSANYERLDNRMNVFNVGINWLIKGHTSKITFDYQNRPIFNTTSSGEILRTSSKGQFVLQYQIAF</sequence>
<feature type="region of interest" description="Disordered" evidence="1">
    <location>
        <begin position="69"/>
        <end position="116"/>
    </location>
</feature>
<dbReference type="Proteomes" id="UP000183471">
    <property type="component" value="Unassembled WGS sequence"/>
</dbReference>